<name>A0A419F7M0_9BACT</name>
<evidence type="ECO:0000259" key="2">
    <source>
        <dbReference type="Pfam" id="PF13629"/>
    </source>
</evidence>
<protein>
    <recommendedName>
        <fullName evidence="2">Pilus formation protein N-terminal domain-containing protein</fullName>
    </recommendedName>
</protein>
<reference evidence="3 4" key="1">
    <citation type="journal article" date="2017" name="ISME J.">
        <title>Energy and carbon metabolisms in a deep terrestrial subsurface fluid microbial community.</title>
        <authorList>
            <person name="Momper L."/>
            <person name="Jungbluth S.P."/>
            <person name="Lee M.D."/>
            <person name="Amend J.P."/>
        </authorList>
    </citation>
    <scope>NUCLEOTIDE SEQUENCE [LARGE SCALE GENOMIC DNA]</scope>
    <source>
        <strain evidence="3">SURF_17</strain>
    </source>
</reference>
<feature type="domain" description="Pilus formation protein N-terminal" evidence="2">
    <location>
        <begin position="53"/>
        <end position="120"/>
    </location>
</feature>
<dbReference type="Proteomes" id="UP000285961">
    <property type="component" value="Unassembled WGS sequence"/>
</dbReference>
<dbReference type="InterPro" id="IPR032789">
    <property type="entry name" value="T2SS-T3SS_pil_N"/>
</dbReference>
<organism evidence="3 4">
    <name type="scientific">Candidatus Abyssobacteria bacterium SURF_17</name>
    <dbReference type="NCBI Taxonomy" id="2093361"/>
    <lineage>
        <taxon>Bacteria</taxon>
        <taxon>Pseudomonadati</taxon>
        <taxon>Candidatus Hydrogenedentota</taxon>
        <taxon>Candidatus Abyssobacteria</taxon>
    </lineage>
</organism>
<dbReference type="AlphaFoldDB" id="A0A419F7M0"/>
<feature type="chain" id="PRO_5018976384" description="Pilus formation protein N-terminal domain-containing protein" evidence="1">
    <location>
        <begin position="27"/>
        <end position="260"/>
    </location>
</feature>
<proteinExistence type="predicted"/>
<comment type="caution">
    <text evidence="3">The sequence shown here is derived from an EMBL/GenBank/DDBJ whole genome shotgun (WGS) entry which is preliminary data.</text>
</comment>
<dbReference type="EMBL" id="QZKI01000015">
    <property type="protein sequence ID" value="RJP74419.1"/>
    <property type="molecule type" value="Genomic_DNA"/>
</dbReference>
<gene>
    <name evidence="3" type="ORF">C4532_02425</name>
</gene>
<evidence type="ECO:0000313" key="4">
    <source>
        <dbReference type="Proteomes" id="UP000285961"/>
    </source>
</evidence>
<feature type="signal peptide" evidence="1">
    <location>
        <begin position="1"/>
        <end position="26"/>
    </location>
</feature>
<keyword evidence="1" id="KW-0732">Signal</keyword>
<evidence type="ECO:0000256" key="1">
    <source>
        <dbReference type="SAM" id="SignalP"/>
    </source>
</evidence>
<evidence type="ECO:0000313" key="3">
    <source>
        <dbReference type="EMBL" id="RJP74419.1"/>
    </source>
</evidence>
<accession>A0A419F7M0</accession>
<dbReference type="Pfam" id="PF13629">
    <property type="entry name" value="T2SS-T3SS_pil_N"/>
    <property type="match status" value="1"/>
</dbReference>
<sequence>MNSMRPNSKSTHLVILLCSMVWMVIAAGPVAGENASSSDASGERAEYIITRDETIETRVGEKRTVRLDARILTVSVTRPEVADVFLSTDHEMVVRANSPGVSKAIVQLEPGITAAFTIRVHVADPDKFANTLRDKIGNIQNVHIEVVKGKILVSGRILYLPDMDVIERVVADNPSIINLTSLTSRNARILAREIKRELRESGIYGADVEVRNNRVTLIGSLGSEVLVRKAEYIASTFTPNFDSLLEVTPQPAEPVSTPKK</sequence>